<proteinExistence type="predicted"/>
<dbReference type="PANTHER" id="PTHR43072:SF23">
    <property type="entry name" value="UPF0039 PROTEIN C11D3.02C"/>
    <property type="match status" value="1"/>
</dbReference>
<dbReference type="EMBL" id="JABUXR010000006">
    <property type="protein sequence ID" value="MBD8085520.1"/>
    <property type="molecule type" value="Genomic_DNA"/>
</dbReference>
<reference evidence="4 5" key="1">
    <citation type="submission" date="2020-06" db="EMBL/GenBank/DDBJ databases">
        <title>Limosilactobacillus sp. nov.</title>
        <authorList>
            <person name="Ksiezarek M."/>
            <person name="Goncalves Ribeiro T."/>
            <person name="Rocha J."/>
            <person name="Grosso F."/>
            <person name="Peixe L."/>
        </authorList>
    </citation>
    <scope>NUCLEOTIDE SEQUENCE [LARGE SCALE GENOMIC DNA]</scope>
    <source>
        <strain evidence="5">c9Ua_26_M</strain>
    </source>
</reference>
<keyword evidence="5" id="KW-1185">Reference proteome</keyword>
<evidence type="ECO:0000256" key="2">
    <source>
        <dbReference type="ARBA" id="ARBA00023315"/>
    </source>
</evidence>
<dbReference type="Proteomes" id="UP000645007">
    <property type="component" value="Unassembled WGS sequence"/>
</dbReference>
<gene>
    <name evidence="4" type="ORF">HUK45_04545</name>
</gene>
<name>A0ABR8ZJP1_9LACO</name>
<dbReference type="CDD" id="cd04301">
    <property type="entry name" value="NAT_SF"/>
    <property type="match status" value="1"/>
</dbReference>
<evidence type="ECO:0000313" key="5">
    <source>
        <dbReference type="Proteomes" id="UP000645007"/>
    </source>
</evidence>
<dbReference type="Gene3D" id="3.40.630.30">
    <property type="match status" value="1"/>
</dbReference>
<dbReference type="InterPro" id="IPR016181">
    <property type="entry name" value="Acyl_CoA_acyltransferase"/>
</dbReference>
<evidence type="ECO:0000256" key="1">
    <source>
        <dbReference type="ARBA" id="ARBA00022679"/>
    </source>
</evidence>
<keyword evidence="2" id="KW-0012">Acyltransferase</keyword>
<evidence type="ECO:0000313" key="4">
    <source>
        <dbReference type="EMBL" id="MBD8085520.1"/>
    </source>
</evidence>
<comment type="caution">
    <text evidence="4">The sequence shown here is derived from an EMBL/GenBank/DDBJ whole genome shotgun (WGS) entry which is preliminary data.</text>
</comment>
<accession>A0ABR8ZJP1</accession>
<keyword evidence="1" id="KW-0808">Transferase</keyword>
<sequence length="170" mass="19574">MGVLFMEFEFSLANEEDLPRIVDIYNQIIPSRLATADLEPVIVADREVWYHSFTKTHPLWVIKNNEQRVEGWVGLEPFYGRPAYEHTCKIAIYIDKTVRHHGLGTQAINFVISQLPQLGITAIVAYIFGHNLPSLGLFKSFNFTEWGRLPRVAELDGVQRDLVIMGRRFD</sequence>
<dbReference type="PROSITE" id="PS51186">
    <property type="entry name" value="GNAT"/>
    <property type="match status" value="1"/>
</dbReference>
<dbReference type="Pfam" id="PF00583">
    <property type="entry name" value="Acetyltransf_1"/>
    <property type="match status" value="1"/>
</dbReference>
<dbReference type="PANTHER" id="PTHR43072">
    <property type="entry name" value="N-ACETYLTRANSFERASE"/>
    <property type="match status" value="1"/>
</dbReference>
<dbReference type="InterPro" id="IPR000182">
    <property type="entry name" value="GNAT_dom"/>
</dbReference>
<evidence type="ECO:0000259" key="3">
    <source>
        <dbReference type="PROSITE" id="PS51186"/>
    </source>
</evidence>
<organism evidence="4 5">
    <name type="scientific">Limosilactobacillus urinaemulieris</name>
    <dbReference type="NCBI Taxonomy" id="2742600"/>
    <lineage>
        <taxon>Bacteria</taxon>
        <taxon>Bacillati</taxon>
        <taxon>Bacillota</taxon>
        <taxon>Bacilli</taxon>
        <taxon>Lactobacillales</taxon>
        <taxon>Lactobacillaceae</taxon>
        <taxon>Limosilactobacillus</taxon>
    </lineage>
</organism>
<dbReference type="SUPFAM" id="SSF55729">
    <property type="entry name" value="Acyl-CoA N-acyltransferases (Nat)"/>
    <property type="match status" value="1"/>
</dbReference>
<protein>
    <submittedName>
        <fullName evidence="4">N-acetyltransferase family protein</fullName>
    </submittedName>
</protein>
<feature type="domain" description="N-acetyltransferase" evidence="3">
    <location>
        <begin position="8"/>
        <end position="170"/>
    </location>
</feature>